<reference evidence="1" key="1">
    <citation type="submission" date="2021-07" db="EMBL/GenBank/DDBJ databases">
        <authorList>
            <person name="Roth S.J."/>
            <person name="Krukonis G.P."/>
            <person name="Delesalle V.A."/>
        </authorList>
    </citation>
    <scope>NUCLEOTIDE SEQUENCE</scope>
</reference>
<organism evidence="1 2">
    <name type="scientific">Erwinia phage AH04</name>
    <dbReference type="NCBI Taxonomy" id="2869569"/>
    <lineage>
        <taxon>Viruses</taxon>
        <taxon>Duplodnaviria</taxon>
        <taxon>Heunggongvirae</taxon>
        <taxon>Uroviricota</taxon>
        <taxon>Caudoviricetes</taxon>
        <taxon>Chimalliviridae</taxon>
        <taxon>Meadowvirus</taxon>
        <taxon>Meadowvirus AH04</taxon>
    </lineage>
</organism>
<dbReference type="RefSeq" id="YP_010667987.1">
    <property type="nucleotide sequence ID" value="NC_070952.1"/>
</dbReference>
<keyword evidence="2" id="KW-1185">Reference proteome</keyword>
<proteinExistence type="predicted"/>
<dbReference type="EMBL" id="MZ501267">
    <property type="protein sequence ID" value="QZA70768.1"/>
    <property type="molecule type" value="Genomic_DNA"/>
</dbReference>
<dbReference type="Proteomes" id="UP000827517">
    <property type="component" value="Segment"/>
</dbReference>
<dbReference type="GeneID" id="77944112"/>
<name>A0AAE8BQ89_9CAUD</name>
<accession>A0AAE8BQ89</accession>
<gene>
    <name evidence="1" type="primary">233</name>
    <name evidence="1" type="ORF">AH04_233</name>
</gene>
<evidence type="ECO:0000313" key="1">
    <source>
        <dbReference type="EMBL" id="QZA70768.1"/>
    </source>
</evidence>
<protein>
    <submittedName>
        <fullName evidence="1">Uncharacterized protein</fullName>
    </submittedName>
</protein>
<evidence type="ECO:0000313" key="2">
    <source>
        <dbReference type="Proteomes" id="UP000827517"/>
    </source>
</evidence>
<dbReference type="KEGG" id="vg:77944112"/>
<sequence>MSSSLFFFVKLYKRVERNLITIMQRRTSPELDEYPTGISRHSMQLMRAVTSCKGGVVCR</sequence>